<comment type="caution">
    <text evidence="2">The sequence shown here is derived from an EMBL/GenBank/DDBJ whole genome shotgun (WGS) entry which is preliminary data.</text>
</comment>
<dbReference type="EMBL" id="JBHSAQ010000002">
    <property type="protein sequence ID" value="MFC3957604.1"/>
    <property type="molecule type" value="Genomic_DNA"/>
</dbReference>
<organism evidence="2 3">
    <name type="scientific">Halovivax cerinus</name>
    <dbReference type="NCBI Taxonomy" id="1487865"/>
    <lineage>
        <taxon>Archaea</taxon>
        <taxon>Methanobacteriati</taxon>
        <taxon>Methanobacteriota</taxon>
        <taxon>Stenosarchaea group</taxon>
        <taxon>Halobacteria</taxon>
        <taxon>Halobacteriales</taxon>
        <taxon>Natrialbaceae</taxon>
        <taxon>Halovivax</taxon>
    </lineage>
</organism>
<reference evidence="2 3" key="1">
    <citation type="journal article" date="2019" name="Int. J. Syst. Evol. Microbiol.">
        <title>The Global Catalogue of Microorganisms (GCM) 10K type strain sequencing project: providing services to taxonomists for standard genome sequencing and annotation.</title>
        <authorList>
            <consortium name="The Broad Institute Genomics Platform"/>
            <consortium name="The Broad Institute Genome Sequencing Center for Infectious Disease"/>
            <person name="Wu L."/>
            <person name="Ma J."/>
        </authorList>
    </citation>
    <scope>NUCLEOTIDE SEQUENCE [LARGE SCALE GENOMIC DNA]</scope>
    <source>
        <strain evidence="2 3">IBRC-M 10256</strain>
    </source>
</reference>
<keyword evidence="3" id="KW-1185">Reference proteome</keyword>
<name>A0ABD5NKG7_9EURY</name>
<dbReference type="AlphaFoldDB" id="A0ABD5NKG7"/>
<keyword evidence="1" id="KW-1133">Transmembrane helix</keyword>
<keyword evidence="1" id="KW-0472">Membrane</keyword>
<dbReference type="RefSeq" id="WP_256533831.1">
    <property type="nucleotide sequence ID" value="NZ_CP101824.1"/>
</dbReference>
<dbReference type="Proteomes" id="UP001595846">
    <property type="component" value="Unassembled WGS sequence"/>
</dbReference>
<feature type="transmembrane region" description="Helical" evidence="1">
    <location>
        <begin position="12"/>
        <end position="33"/>
    </location>
</feature>
<evidence type="ECO:0000313" key="2">
    <source>
        <dbReference type="EMBL" id="MFC3957604.1"/>
    </source>
</evidence>
<evidence type="ECO:0000256" key="1">
    <source>
        <dbReference type="SAM" id="Phobius"/>
    </source>
</evidence>
<gene>
    <name evidence="2" type="ORF">ACFOUR_04345</name>
</gene>
<protein>
    <submittedName>
        <fullName evidence="2">Uncharacterized protein</fullName>
    </submittedName>
</protein>
<feature type="transmembrane region" description="Helical" evidence="1">
    <location>
        <begin position="45"/>
        <end position="67"/>
    </location>
</feature>
<keyword evidence="1" id="KW-0812">Transmembrane</keyword>
<evidence type="ECO:0000313" key="3">
    <source>
        <dbReference type="Proteomes" id="UP001595846"/>
    </source>
</evidence>
<accession>A0ABD5NKG7</accession>
<dbReference type="GeneID" id="73902972"/>
<sequence>MSALFESDQAFYYAIGASTFALFLVGLGVLALLNPDGIGTHELGGFVVGFGLFMVSYVVAMVVYRFVPGDADSV</sequence>
<proteinExistence type="predicted"/>